<gene>
    <name evidence="3" type="ORF">GV832_06690</name>
</gene>
<name>A0AAE4YC89_9RHOB</name>
<dbReference type="SUPFAM" id="SSF47473">
    <property type="entry name" value="EF-hand"/>
    <property type="match status" value="1"/>
</dbReference>
<reference evidence="3" key="1">
    <citation type="submission" date="2020-01" db="EMBL/GenBank/DDBJ databases">
        <authorList>
            <person name="Chen W.-M."/>
        </authorList>
    </citation>
    <scope>NUCLEOTIDE SEQUENCE</scope>
    <source>
        <strain evidence="3">CYK-10</strain>
    </source>
</reference>
<organism evidence="3 4">
    <name type="scientific">Stagnihabitans tardus</name>
    <dbReference type="NCBI Taxonomy" id="2699202"/>
    <lineage>
        <taxon>Bacteria</taxon>
        <taxon>Pseudomonadati</taxon>
        <taxon>Pseudomonadota</taxon>
        <taxon>Alphaproteobacteria</taxon>
        <taxon>Rhodobacterales</taxon>
        <taxon>Paracoccaceae</taxon>
        <taxon>Stagnihabitans</taxon>
    </lineage>
</organism>
<evidence type="ECO:0000259" key="2">
    <source>
        <dbReference type="PROSITE" id="PS50222"/>
    </source>
</evidence>
<evidence type="ECO:0000313" key="4">
    <source>
        <dbReference type="Proteomes" id="UP001193501"/>
    </source>
</evidence>
<dbReference type="PROSITE" id="PS50222">
    <property type="entry name" value="EF_HAND_2"/>
    <property type="match status" value="1"/>
</dbReference>
<dbReference type="Pfam" id="PF13202">
    <property type="entry name" value="EF-hand_5"/>
    <property type="match status" value="2"/>
</dbReference>
<dbReference type="EMBL" id="JAABNR010000005">
    <property type="protein sequence ID" value="NBZ87265.1"/>
    <property type="molecule type" value="Genomic_DNA"/>
</dbReference>
<dbReference type="InterPro" id="IPR002048">
    <property type="entry name" value="EF_hand_dom"/>
</dbReference>
<evidence type="ECO:0000313" key="3">
    <source>
        <dbReference type="EMBL" id="NBZ87265.1"/>
    </source>
</evidence>
<dbReference type="RefSeq" id="WP_168774076.1">
    <property type="nucleotide sequence ID" value="NZ_JAABNR010000005.1"/>
</dbReference>
<comment type="caution">
    <text evidence="3">The sequence shown here is derived from an EMBL/GenBank/DDBJ whole genome shotgun (WGS) entry which is preliminary data.</text>
</comment>
<protein>
    <submittedName>
        <fullName evidence="3">EF-hand domain-containing protein</fullName>
    </submittedName>
</protein>
<dbReference type="InterPro" id="IPR011992">
    <property type="entry name" value="EF-hand-dom_pair"/>
</dbReference>
<dbReference type="GO" id="GO:0005509">
    <property type="term" value="F:calcium ion binding"/>
    <property type="evidence" value="ECO:0007669"/>
    <property type="project" value="InterPro"/>
</dbReference>
<dbReference type="Gene3D" id="1.10.238.10">
    <property type="entry name" value="EF-hand"/>
    <property type="match status" value="2"/>
</dbReference>
<proteinExistence type="predicted"/>
<sequence length="145" mass="15431">MKPFLPATFALLLASAALAQDMVPGGHFVTNWDLDGDGAVSLTEATERRGDIFTTFDADGDGALTEAEYVAFDEARAADQAGMGKGHGMGHGNPEEMGMMRAFNDADGDGRVTREEFLARVPDWFAKMDRNADGAVTPQDFGPGN</sequence>
<feature type="chain" id="PRO_5041955509" evidence="1">
    <location>
        <begin position="20"/>
        <end position="145"/>
    </location>
</feature>
<evidence type="ECO:0000256" key="1">
    <source>
        <dbReference type="SAM" id="SignalP"/>
    </source>
</evidence>
<dbReference type="PROSITE" id="PS00018">
    <property type="entry name" value="EF_HAND_1"/>
    <property type="match status" value="2"/>
</dbReference>
<keyword evidence="1" id="KW-0732">Signal</keyword>
<dbReference type="InterPro" id="IPR018247">
    <property type="entry name" value="EF_Hand_1_Ca_BS"/>
</dbReference>
<keyword evidence="4" id="KW-1185">Reference proteome</keyword>
<accession>A0AAE4YC89</accession>
<dbReference type="Pfam" id="PF13833">
    <property type="entry name" value="EF-hand_8"/>
    <property type="match status" value="1"/>
</dbReference>
<dbReference type="AlphaFoldDB" id="A0AAE4YC89"/>
<feature type="domain" description="EF-hand" evidence="2">
    <location>
        <begin position="44"/>
        <end position="79"/>
    </location>
</feature>
<feature type="signal peptide" evidence="1">
    <location>
        <begin position="1"/>
        <end position="19"/>
    </location>
</feature>
<dbReference type="Proteomes" id="UP001193501">
    <property type="component" value="Unassembled WGS sequence"/>
</dbReference>